<organism evidence="2 3">
    <name type="scientific">Mycena chlorophos</name>
    <name type="common">Agaric fungus</name>
    <name type="synonym">Agaricus chlorophos</name>
    <dbReference type="NCBI Taxonomy" id="658473"/>
    <lineage>
        <taxon>Eukaryota</taxon>
        <taxon>Fungi</taxon>
        <taxon>Dikarya</taxon>
        <taxon>Basidiomycota</taxon>
        <taxon>Agaricomycotina</taxon>
        <taxon>Agaricomycetes</taxon>
        <taxon>Agaricomycetidae</taxon>
        <taxon>Agaricales</taxon>
        <taxon>Marasmiineae</taxon>
        <taxon>Mycenaceae</taxon>
        <taxon>Mycena</taxon>
    </lineage>
</organism>
<dbReference type="Proteomes" id="UP000613580">
    <property type="component" value="Unassembled WGS sequence"/>
</dbReference>
<name>A0A8H6SJC5_MYCCL</name>
<accession>A0A8H6SJC5</accession>
<evidence type="ECO:0000313" key="2">
    <source>
        <dbReference type="EMBL" id="KAF7300424.1"/>
    </source>
</evidence>
<evidence type="ECO:0000256" key="1">
    <source>
        <dbReference type="SAM" id="MobiDB-lite"/>
    </source>
</evidence>
<dbReference type="AlphaFoldDB" id="A0A8H6SJC5"/>
<feature type="compositionally biased region" description="Basic and acidic residues" evidence="1">
    <location>
        <begin position="61"/>
        <end position="70"/>
    </location>
</feature>
<evidence type="ECO:0000313" key="3">
    <source>
        <dbReference type="Proteomes" id="UP000613580"/>
    </source>
</evidence>
<sequence>MSGAAGEEAGAGVGGCCATVIYSIFQPFCNTKAWGSGGGTRVAGCCGSCFDKSFNEDSLDKWEEKKDGAETKQPQAKEGMSVPAAAPPATETEMKSAAS</sequence>
<keyword evidence="3" id="KW-1185">Reference proteome</keyword>
<comment type="caution">
    <text evidence="2">The sequence shown here is derived from an EMBL/GenBank/DDBJ whole genome shotgun (WGS) entry which is preliminary data.</text>
</comment>
<dbReference type="EMBL" id="JACAZE010000013">
    <property type="protein sequence ID" value="KAF7300424.1"/>
    <property type="molecule type" value="Genomic_DNA"/>
</dbReference>
<feature type="region of interest" description="Disordered" evidence="1">
    <location>
        <begin position="61"/>
        <end position="99"/>
    </location>
</feature>
<reference evidence="2" key="1">
    <citation type="submission" date="2020-05" db="EMBL/GenBank/DDBJ databases">
        <title>Mycena genomes resolve the evolution of fungal bioluminescence.</title>
        <authorList>
            <person name="Tsai I.J."/>
        </authorList>
    </citation>
    <scope>NUCLEOTIDE SEQUENCE</scope>
    <source>
        <strain evidence="2">110903Hualien_Pintung</strain>
    </source>
</reference>
<dbReference type="OrthoDB" id="2608976at2759"/>
<protein>
    <submittedName>
        <fullName evidence="2">Uncharacterized protein</fullName>
    </submittedName>
</protein>
<gene>
    <name evidence="2" type="ORF">HMN09_00926100</name>
</gene>
<proteinExistence type="predicted"/>